<protein>
    <recommendedName>
        <fullName evidence="3">DUF4333 domain-containing protein</fullName>
    </recommendedName>
</protein>
<evidence type="ECO:0000313" key="2">
    <source>
        <dbReference type="Proteomes" id="UP001611580"/>
    </source>
</evidence>
<proteinExistence type="predicted"/>
<comment type="caution">
    <text evidence="1">The sequence shown here is derived from an EMBL/GenBank/DDBJ whole genome shotgun (WGS) entry which is preliminary data.</text>
</comment>
<name>A0ABW7XQS3_9MICO</name>
<dbReference type="Proteomes" id="UP001611580">
    <property type="component" value="Unassembled WGS sequence"/>
</dbReference>
<sequence>MTSKPRSRTPWVVIGALVAIVGLLVALGASLSDTAQDRWAWRLADLDRNELHLSPHPDAIEDGTVVQESAGDVVVEYSREVQDWTGHPTGDADTVCYRFPLADPDSFKEVSCP</sequence>
<dbReference type="RefSeq" id="WP_397406905.1">
    <property type="nucleotide sequence ID" value="NZ_JBIRYI010000015.1"/>
</dbReference>
<dbReference type="EMBL" id="JBIRYI010000015">
    <property type="protein sequence ID" value="MFI2489574.1"/>
    <property type="molecule type" value="Genomic_DNA"/>
</dbReference>
<accession>A0ABW7XQS3</accession>
<keyword evidence="2" id="KW-1185">Reference proteome</keyword>
<organism evidence="1 2">
    <name type="scientific">Promicromonospora kroppenstedtii</name>
    <dbReference type="NCBI Taxonomy" id="440482"/>
    <lineage>
        <taxon>Bacteria</taxon>
        <taxon>Bacillati</taxon>
        <taxon>Actinomycetota</taxon>
        <taxon>Actinomycetes</taxon>
        <taxon>Micrococcales</taxon>
        <taxon>Promicromonosporaceae</taxon>
        <taxon>Promicromonospora</taxon>
    </lineage>
</organism>
<gene>
    <name evidence="1" type="ORF">ACH47X_21865</name>
</gene>
<reference evidence="1 2" key="1">
    <citation type="submission" date="2024-10" db="EMBL/GenBank/DDBJ databases">
        <title>The Natural Products Discovery Center: Release of the First 8490 Sequenced Strains for Exploring Actinobacteria Biosynthetic Diversity.</title>
        <authorList>
            <person name="Kalkreuter E."/>
            <person name="Kautsar S.A."/>
            <person name="Yang D."/>
            <person name="Bader C.D."/>
            <person name="Teijaro C.N."/>
            <person name="Fluegel L."/>
            <person name="Davis C.M."/>
            <person name="Simpson J.R."/>
            <person name="Lauterbach L."/>
            <person name="Steele A.D."/>
            <person name="Gui C."/>
            <person name="Meng S."/>
            <person name="Li G."/>
            <person name="Viehrig K."/>
            <person name="Ye F."/>
            <person name="Su P."/>
            <person name="Kiefer A.F."/>
            <person name="Nichols A."/>
            <person name="Cepeda A.J."/>
            <person name="Yan W."/>
            <person name="Fan B."/>
            <person name="Jiang Y."/>
            <person name="Adhikari A."/>
            <person name="Zheng C.-J."/>
            <person name="Schuster L."/>
            <person name="Cowan T.M."/>
            <person name="Smanski M.J."/>
            <person name="Chevrette M.G."/>
            <person name="De Carvalho L.P.S."/>
            <person name="Shen B."/>
        </authorList>
    </citation>
    <scope>NUCLEOTIDE SEQUENCE [LARGE SCALE GENOMIC DNA]</scope>
    <source>
        <strain evidence="1 2">NPDC019481</strain>
    </source>
</reference>
<evidence type="ECO:0008006" key="3">
    <source>
        <dbReference type="Google" id="ProtNLM"/>
    </source>
</evidence>
<evidence type="ECO:0000313" key="1">
    <source>
        <dbReference type="EMBL" id="MFI2489574.1"/>
    </source>
</evidence>